<evidence type="ECO:0000313" key="1">
    <source>
        <dbReference type="EMBL" id="RAW48639.1"/>
    </source>
</evidence>
<sequence length="28" mass="3045">MAIAVLSVNSTCCFTAYQPDVPESLDRN</sequence>
<dbReference type="InterPro" id="IPR009229">
    <property type="entry name" value="AgrD"/>
</dbReference>
<comment type="caution">
    <text evidence="1">The sequence shown here is derived from an EMBL/GenBank/DDBJ whole genome shotgun (WGS) entry which is preliminary data.</text>
</comment>
<dbReference type="NCBIfam" id="TIGR04223">
    <property type="entry name" value="quorum_AgrD"/>
    <property type="match status" value="1"/>
</dbReference>
<protein>
    <recommendedName>
        <fullName evidence="3">Cyclic lactone autoinducer peptide</fullName>
    </recommendedName>
</protein>
<dbReference type="Proteomes" id="UP000251634">
    <property type="component" value="Unassembled WGS sequence"/>
</dbReference>
<evidence type="ECO:0000313" key="2">
    <source>
        <dbReference type="Proteomes" id="UP000251634"/>
    </source>
</evidence>
<name>A0A329TH80_9FIRM</name>
<reference evidence="1 2" key="1">
    <citation type="submission" date="2018-02" db="EMBL/GenBank/DDBJ databases">
        <title>Complete genome sequencing of Faecalibacterium prausnitzii strains isolated from the human gut.</title>
        <authorList>
            <person name="Fitzgerald B.C."/>
            <person name="Shkoporov A.N."/>
            <person name="Ross P.R."/>
            <person name="Hill C."/>
        </authorList>
    </citation>
    <scope>NUCLEOTIDE SEQUENCE [LARGE SCALE GENOMIC DNA]</scope>
    <source>
        <strain evidence="1 2">APC942/8-14-2</strain>
    </source>
</reference>
<gene>
    <name evidence="1" type="ORF">C4N25_11010</name>
</gene>
<dbReference type="EMBL" id="PRKZ01000008">
    <property type="protein sequence ID" value="RAW48639.1"/>
    <property type="molecule type" value="Genomic_DNA"/>
</dbReference>
<organism evidence="1 2">
    <name type="scientific">Faecalibacterium prausnitzii</name>
    <dbReference type="NCBI Taxonomy" id="853"/>
    <lineage>
        <taxon>Bacteria</taxon>
        <taxon>Bacillati</taxon>
        <taxon>Bacillota</taxon>
        <taxon>Clostridia</taxon>
        <taxon>Eubacteriales</taxon>
        <taxon>Oscillospiraceae</taxon>
        <taxon>Faecalibacterium</taxon>
    </lineage>
</organism>
<dbReference type="AlphaFoldDB" id="A0A329TH80"/>
<evidence type="ECO:0008006" key="3">
    <source>
        <dbReference type="Google" id="ProtNLM"/>
    </source>
</evidence>
<proteinExistence type="predicted"/>
<accession>A0A329TH80</accession>